<dbReference type="FunFam" id="3.40.50.1000:FF:000028">
    <property type="entry name" value="Calcium-transporting P-type ATPase, putative"/>
    <property type="match status" value="1"/>
</dbReference>
<feature type="transmembrane region" description="Helical" evidence="11">
    <location>
        <begin position="61"/>
        <end position="78"/>
    </location>
</feature>
<dbReference type="InterPro" id="IPR008250">
    <property type="entry name" value="ATPase_P-typ_transduc_dom_A_sf"/>
</dbReference>
<dbReference type="GO" id="GO:0005886">
    <property type="term" value="C:plasma membrane"/>
    <property type="evidence" value="ECO:0007669"/>
    <property type="project" value="UniProtKB-SubCell"/>
</dbReference>
<dbReference type="EMBL" id="JAWNFU010000003">
    <property type="protein sequence ID" value="MDY5153575.1"/>
    <property type="molecule type" value="Genomic_DNA"/>
</dbReference>
<dbReference type="InterPro" id="IPR023298">
    <property type="entry name" value="ATPase_P-typ_TM_dom_sf"/>
</dbReference>
<dbReference type="InterPro" id="IPR023214">
    <property type="entry name" value="HAD_sf"/>
</dbReference>
<evidence type="ECO:0000256" key="3">
    <source>
        <dbReference type="ARBA" id="ARBA00022475"/>
    </source>
</evidence>
<dbReference type="SUPFAM" id="SSF56784">
    <property type="entry name" value="HAD-like"/>
    <property type="match status" value="1"/>
</dbReference>
<evidence type="ECO:0000313" key="14">
    <source>
        <dbReference type="EMBL" id="SDE24842.1"/>
    </source>
</evidence>
<dbReference type="GO" id="GO:0016887">
    <property type="term" value="F:ATP hydrolysis activity"/>
    <property type="evidence" value="ECO:0007669"/>
    <property type="project" value="InterPro"/>
</dbReference>
<dbReference type="InterPro" id="IPR050510">
    <property type="entry name" value="Cation_transp_ATPase_P-type"/>
</dbReference>
<dbReference type="RefSeq" id="WP_074661754.1">
    <property type="nucleotide sequence ID" value="NZ_FNAU01000004.1"/>
</dbReference>
<reference evidence="15" key="1">
    <citation type="submission" date="2016-10" db="EMBL/GenBank/DDBJ databases">
        <authorList>
            <person name="Varghese N."/>
        </authorList>
    </citation>
    <scope>NUCLEOTIDE SEQUENCE [LARGE SCALE GENOMIC DNA]</scope>
    <source>
        <strain evidence="15">DSM 20639</strain>
    </source>
</reference>
<dbReference type="SFLD" id="SFLDS00003">
    <property type="entry name" value="Haloacid_Dehalogenase"/>
    <property type="match status" value="1"/>
</dbReference>
<feature type="transmembrane region" description="Helical" evidence="11">
    <location>
        <begin position="740"/>
        <end position="759"/>
    </location>
</feature>
<organism evidence="14 15">
    <name type="scientific">Actinobaculum suis</name>
    <dbReference type="NCBI Taxonomy" id="1657"/>
    <lineage>
        <taxon>Bacteria</taxon>
        <taxon>Bacillati</taxon>
        <taxon>Actinomycetota</taxon>
        <taxon>Actinomycetes</taxon>
        <taxon>Actinomycetales</taxon>
        <taxon>Actinomycetaceae</taxon>
        <taxon>Actinobaculum</taxon>
    </lineage>
</organism>
<dbReference type="Gene3D" id="3.40.50.1000">
    <property type="entry name" value="HAD superfamily/HAD-like"/>
    <property type="match status" value="1"/>
</dbReference>
<evidence type="ECO:0000256" key="5">
    <source>
        <dbReference type="ARBA" id="ARBA00022741"/>
    </source>
</evidence>
<dbReference type="InterPro" id="IPR006068">
    <property type="entry name" value="ATPase_P-typ_cation-transptr_C"/>
</dbReference>
<proteinExistence type="inferred from homology"/>
<keyword evidence="15" id="KW-1185">Reference proteome</keyword>
<feature type="transmembrane region" description="Helical" evidence="11">
    <location>
        <begin position="282"/>
        <end position="310"/>
    </location>
</feature>
<dbReference type="GO" id="GO:0005524">
    <property type="term" value="F:ATP binding"/>
    <property type="evidence" value="ECO:0007669"/>
    <property type="project" value="UniProtKB-KW"/>
</dbReference>
<feature type="transmembrane region" description="Helical" evidence="11">
    <location>
        <begin position="930"/>
        <end position="949"/>
    </location>
</feature>
<keyword evidence="3" id="KW-1003">Cell membrane</keyword>
<feature type="transmembrane region" description="Helical" evidence="11">
    <location>
        <begin position="822"/>
        <end position="839"/>
    </location>
</feature>
<dbReference type="PRINTS" id="PR00120">
    <property type="entry name" value="HATPASE"/>
</dbReference>
<dbReference type="SUPFAM" id="SSF81653">
    <property type="entry name" value="Calcium ATPase, transduction domain A"/>
    <property type="match status" value="1"/>
</dbReference>
<dbReference type="Pfam" id="PF00689">
    <property type="entry name" value="Cation_ATPase_C"/>
    <property type="match status" value="1"/>
</dbReference>
<dbReference type="EMBL" id="FNAU01000004">
    <property type="protein sequence ID" value="SDE24842.1"/>
    <property type="molecule type" value="Genomic_DNA"/>
</dbReference>
<dbReference type="InterPro" id="IPR059000">
    <property type="entry name" value="ATPase_P-type_domA"/>
</dbReference>
<evidence type="ECO:0000256" key="11">
    <source>
        <dbReference type="SAM" id="Phobius"/>
    </source>
</evidence>
<dbReference type="InterPro" id="IPR023299">
    <property type="entry name" value="ATPase_P-typ_cyto_dom_N"/>
</dbReference>
<dbReference type="PANTHER" id="PTHR43294:SF21">
    <property type="entry name" value="CATION TRANSPORTING ATPASE"/>
    <property type="match status" value="1"/>
</dbReference>
<feature type="transmembrane region" description="Helical" evidence="11">
    <location>
        <begin position="765"/>
        <end position="783"/>
    </location>
</feature>
<evidence type="ECO:0000256" key="2">
    <source>
        <dbReference type="ARBA" id="ARBA00005675"/>
    </source>
</evidence>
<evidence type="ECO:0000256" key="1">
    <source>
        <dbReference type="ARBA" id="ARBA00004651"/>
    </source>
</evidence>
<reference evidence="13" key="3">
    <citation type="submission" date="2023-10" db="EMBL/GenBank/DDBJ databases">
        <title>Whole Genome based description of the genera Actinobaculum and Actinotignum reveals a complex phylogenetic relationship within the species included in the genus Actinotignum.</title>
        <authorList>
            <person name="Jensen C.S."/>
            <person name="Dargis R."/>
            <person name="Kemp M."/>
            <person name="Christensen J.J."/>
        </authorList>
    </citation>
    <scope>NUCLEOTIDE SEQUENCE</scope>
    <source>
        <strain evidence="13">Actinobaculum_suis_CCUG19206T</strain>
    </source>
</reference>
<feature type="transmembrane region" description="Helical" evidence="11">
    <location>
        <begin position="252"/>
        <end position="270"/>
    </location>
</feature>
<dbReference type="Gene3D" id="2.70.150.10">
    <property type="entry name" value="Calcium-transporting ATPase, cytoplasmic transduction domain A"/>
    <property type="match status" value="1"/>
</dbReference>
<comment type="subcellular location">
    <subcellularLocation>
        <location evidence="1">Cell membrane</location>
        <topology evidence="1">Multi-pass membrane protein</topology>
    </subcellularLocation>
</comment>
<evidence type="ECO:0000313" key="15">
    <source>
        <dbReference type="Proteomes" id="UP000182744"/>
    </source>
</evidence>
<feature type="domain" description="Cation-transporting P-type ATPase N-terminal" evidence="12">
    <location>
        <begin position="3"/>
        <end position="77"/>
    </location>
</feature>
<feature type="transmembrane region" description="Helical" evidence="11">
    <location>
        <begin position="897"/>
        <end position="918"/>
    </location>
</feature>
<dbReference type="AlphaFoldDB" id="A0A1G7BD07"/>
<dbReference type="SFLD" id="SFLDF00027">
    <property type="entry name" value="p-type_atpase"/>
    <property type="match status" value="1"/>
</dbReference>
<dbReference type="PROSITE" id="PS00154">
    <property type="entry name" value="ATPASE_E1_E2"/>
    <property type="match status" value="1"/>
</dbReference>
<dbReference type="GO" id="GO:1990573">
    <property type="term" value="P:potassium ion import across plasma membrane"/>
    <property type="evidence" value="ECO:0007669"/>
    <property type="project" value="TreeGrafter"/>
</dbReference>
<dbReference type="InterPro" id="IPR001757">
    <property type="entry name" value="P_typ_ATPase"/>
</dbReference>
<dbReference type="Pfam" id="PF13246">
    <property type="entry name" value="Cation_ATPase"/>
    <property type="match status" value="1"/>
</dbReference>
<dbReference type="GO" id="GO:0005391">
    <property type="term" value="F:P-type sodium:potassium-exchanging transporter activity"/>
    <property type="evidence" value="ECO:0007669"/>
    <property type="project" value="TreeGrafter"/>
</dbReference>
<evidence type="ECO:0000256" key="8">
    <source>
        <dbReference type="ARBA" id="ARBA00022989"/>
    </source>
</evidence>
<sequence>MQDVSLLSAQEVTSQFAVDPGTGLSTTEAQARLTRYGNNELVGKEPEPAWKRFVRQLKDPLIYLLFGAIVISLLAWGLEGASGLPIDALVIAVIIIANAVIGFVEENKAEDAVAALATMAAARATVLRDGKLQEISASQIVPGDILSLSEGTAVGADGRLLSATALHIQEASLTGESMAVQKNPQTLEEEAGIGDRLNMVYKGTAVTSGVGRAVVTATGMDTEVGRIATLLDETESAPTPLEKEIARISKTLGLLVIVIALAVMAALWIINGVSSLHEAVDILLLGVSLAVAAVPEGLPAILSLVLAIGVQAMARRKAIMKDLHSVETLGSTSVICSDKTGTLTRNEMTIRKIVTASGTVELTGTGYEPVGEAKITQGDPLPTQQEAKQVIIGGMAANNAQLTENELGDWEILGDPTEAAFLVAGPKLGLNREIEPAAVERIAEVPFNSARKLMSVLVKIDESLHVPGAIQKPDEEPTSTPGPRYVLYAKGAPDVLLTHCTAEYVGGETQSRPLTPAASKKILTRVEALSARGYRTLGVALRPAQAAEAEDFGEVSETELTYIGTVAIIDPPRPEAKEAIRQAHGAGIRTVMITGDHPVTAQTIAEELGMSMPREEAEKVPAVLTGQQISRMSQEELDREVLRTDVYARVAPEHKLQIVESLQKQGQIVAMTGDGVNDAPALKTADIGIAMGITGTEVTKEAAKMILADDNYATIVAAVRQGRNIFDNIRKFMRYLLSSNMGEVFTVFLGVVCGGLIGLHDPQNPAATVVPLLATQILWINLVTDSGPALAMGVDPEVDDVMKRKPRPLGAPVIDRAMWEQIILIGLVMGLTSLAVYDLCLPEGFIGGFEHLAAPGEEFAAARTTVFTALVFMQLTNALNSRSATITAFKHMFSNHWLWGAIVLAIVLQIAVVEWAPLQSAFGTVSLAPQHWGLAIGAGLVVLAVEELCKFGRRVYARRQAK</sequence>
<dbReference type="InterPro" id="IPR004014">
    <property type="entry name" value="ATPase_P-typ_cation-transptr_N"/>
</dbReference>
<dbReference type="Proteomes" id="UP000182744">
    <property type="component" value="Unassembled WGS sequence"/>
</dbReference>
<dbReference type="SFLD" id="SFLDG00002">
    <property type="entry name" value="C1.7:_P-type_atpase_like"/>
    <property type="match status" value="1"/>
</dbReference>
<evidence type="ECO:0000256" key="6">
    <source>
        <dbReference type="ARBA" id="ARBA00022840"/>
    </source>
</evidence>
<keyword evidence="6" id="KW-0067">ATP-binding</keyword>
<dbReference type="Gene3D" id="3.40.1110.10">
    <property type="entry name" value="Calcium-transporting ATPase, cytoplasmic domain N"/>
    <property type="match status" value="1"/>
</dbReference>
<dbReference type="PRINTS" id="PR00119">
    <property type="entry name" value="CATATPASE"/>
</dbReference>
<dbReference type="GO" id="GO:0030007">
    <property type="term" value="P:intracellular potassium ion homeostasis"/>
    <property type="evidence" value="ECO:0007669"/>
    <property type="project" value="TreeGrafter"/>
</dbReference>
<dbReference type="GO" id="GO:0006883">
    <property type="term" value="P:intracellular sodium ion homeostasis"/>
    <property type="evidence" value="ECO:0007669"/>
    <property type="project" value="TreeGrafter"/>
</dbReference>
<dbReference type="InterPro" id="IPR036412">
    <property type="entry name" value="HAD-like_sf"/>
</dbReference>
<dbReference type="Gene3D" id="1.20.1110.10">
    <property type="entry name" value="Calcium-transporting ATPase, transmembrane domain"/>
    <property type="match status" value="1"/>
</dbReference>
<comment type="catalytic activity">
    <reaction evidence="10">
        <text>ATP + H2O = ADP + phosphate + H(+)</text>
        <dbReference type="Rhea" id="RHEA:13065"/>
        <dbReference type="ChEBI" id="CHEBI:15377"/>
        <dbReference type="ChEBI" id="CHEBI:15378"/>
        <dbReference type="ChEBI" id="CHEBI:30616"/>
        <dbReference type="ChEBI" id="CHEBI:43474"/>
        <dbReference type="ChEBI" id="CHEBI:456216"/>
    </reaction>
</comment>
<keyword evidence="7" id="KW-1278">Translocase</keyword>
<dbReference type="SMART" id="SM00831">
    <property type="entry name" value="Cation_ATPase_N"/>
    <property type="match status" value="1"/>
</dbReference>
<dbReference type="Pfam" id="PF00690">
    <property type="entry name" value="Cation_ATPase_N"/>
    <property type="match status" value="1"/>
</dbReference>
<evidence type="ECO:0000256" key="4">
    <source>
        <dbReference type="ARBA" id="ARBA00022692"/>
    </source>
</evidence>
<evidence type="ECO:0000313" key="13">
    <source>
        <dbReference type="EMBL" id="MDY5153575.1"/>
    </source>
</evidence>
<keyword evidence="4 11" id="KW-0812">Transmembrane</keyword>
<gene>
    <name evidence="13" type="ORF">R6G71_05870</name>
    <name evidence="14" type="ORF">SAMN05421878_104116</name>
</gene>
<dbReference type="InterPro" id="IPR044492">
    <property type="entry name" value="P_typ_ATPase_HD_dom"/>
</dbReference>
<evidence type="ECO:0000256" key="9">
    <source>
        <dbReference type="ARBA" id="ARBA00023136"/>
    </source>
</evidence>
<accession>A0A1G7BD07</accession>
<dbReference type="InterPro" id="IPR018303">
    <property type="entry name" value="ATPase_P-typ_P_site"/>
</dbReference>
<dbReference type="GO" id="GO:0036376">
    <property type="term" value="P:sodium ion export across plasma membrane"/>
    <property type="evidence" value="ECO:0007669"/>
    <property type="project" value="TreeGrafter"/>
</dbReference>
<dbReference type="Pfam" id="PF00122">
    <property type="entry name" value="E1-E2_ATPase"/>
    <property type="match status" value="1"/>
</dbReference>
<evidence type="ECO:0000256" key="10">
    <source>
        <dbReference type="ARBA" id="ARBA00049360"/>
    </source>
</evidence>
<evidence type="ECO:0000259" key="12">
    <source>
        <dbReference type="SMART" id="SM00831"/>
    </source>
</evidence>
<keyword evidence="5" id="KW-0547">Nucleotide-binding</keyword>
<feature type="transmembrane region" description="Helical" evidence="11">
    <location>
        <begin position="84"/>
        <end position="104"/>
    </location>
</feature>
<name>A0A1G7BD07_9ACTO</name>
<dbReference type="SUPFAM" id="SSF81665">
    <property type="entry name" value="Calcium ATPase, transmembrane domain M"/>
    <property type="match status" value="1"/>
</dbReference>
<dbReference type="Proteomes" id="UP001273799">
    <property type="component" value="Unassembled WGS sequence"/>
</dbReference>
<dbReference type="NCBIfam" id="TIGR01494">
    <property type="entry name" value="ATPase_P-type"/>
    <property type="match status" value="2"/>
</dbReference>
<dbReference type="GO" id="GO:1902600">
    <property type="term" value="P:proton transmembrane transport"/>
    <property type="evidence" value="ECO:0007669"/>
    <property type="project" value="TreeGrafter"/>
</dbReference>
<feature type="transmembrane region" description="Helical" evidence="11">
    <location>
        <begin position="859"/>
        <end position="876"/>
    </location>
</feature>
<keyword evidence="9 11" id="KW-0472">Membrane</keyword>
<dbReference type="SUPFAM" id="SSF81660">
    <property type="entry name" value="Metal cation-transporting ATPase, ATP-binding domain N"/>
    <property type="match status" value="1"/>
</dbReference>
<dbReference type="FunFam" id="3.40.50.1000:FF:000001">
    <property type="entry name" value="Phospholipid-transporting ATPase IC"/>
    <property type="match status" value="1"/>
</dbReference>
<keyword evidence="8 11" id="KW-1133">Transmembrane helix</keyword>
<comment type="similarity">
    <text evidence="2">Belongs to the cation transport ATPase (P-type) (TC 3.A.3) family. Type IIA subfamily.</text>
</comment>
<reference evidence="14" key="2">
    <citation type="submission" date="2016-10" db="EMBL/GenBank/DDBJ databases">
        <authorList>
            <person name="de Groot N.N."/>
        </authorList>
    </citation>
    <scope>NUCLEOTIDE SEQUENCE [LARGE SCALE GENOMIC DNA]</scope>
    <source>
        <strain evidence="14">DSM 20639</strain>
    </source>
</reference>
<evidence type="ECO:0000256" key="7">
    <source>
        <dbReference type="ARBA" id="ARBA00022967"/>
    </source>
</evidence>
<dbReference type="PANTHER" id="PTHR43294">
    <property type="entry name" value="SODIUM/POTASSIUM-TRANSPORTING ATPASE SUBUNIT ALPHA"/>
    <property type="match status" value="1"/>
</dbReference>
<protein>
    <submittedName>
        <fullName evidence="13">Cation-translocating P-type ATPase</fullName>
    </submittedName>
    <submittedName>
        <fullName evidence="14">Potassium and/or sodium efflux P-type ATPase</fullName>
    </submittedName>
</protein>